<dbReference type="InterPro" id="IPR010310">
    <property type="entry name" value="T7SS_ESAT-6-like"/>
</dbReference>
<feature type="compositionally biased region" description="Polar residues" evidence="2">
    <location>
        <begin position="93"/>
        <end position="105"/>
    </location>
</feature>
<dbReference type="InterPro" id="IPR036689">
    <property type="entry name" value="ESAT-6-like_sf"/>
</dbReference>
<keyword evidence="4" id="KW-1185">Reference proteome</keyword>
<reference evidence="3 4" key="1">
    <citation type="submission" date="2020-08" db="EMBL/GenBank/DDBJ databases">
        <title>Sequencing the genomes of 1000 actinobacteria strains.</title>
        <authorList>
            <person name="Klenk H.-P."/>
        </authorList>
    </citation>
    <scope>NUCLEOTIDE SEQUENCE [LARGE SCALE GENOMIC DNA]</scope>
    <source>
        <strain evidence="3 4">DSM 20146</strain>
    </source>
</reference>
<evidence type="ECO:0000256" key="1">
    <source>
        <dbReference type="RuleBase" id="RU362001"/>
    </source>
</evidence>
<comment type="similarity">
    <text evidence="1">Belongs to the WXG100 family.</text>
</comment>
<accession>A0A7W4YGL3</accession>
<proteinExistence type="inferred from homology"/>
<organism evidence="3 4">
    <name type="scientific">Leifsonia aquatica</name>
    <name type="common">Corynebacterium aquaticum</name>
    <dbReference type="NCBI Taxonomy" id="144185"/>
    <lineage>
        <taxon>Bacteria</taxon>
        <taxon>Bacillati</taxon>
        <taxon>Actinomycetota</taxon>
        <taxon>Actinomycetes</taxon>
        <taxon>Micrococcales</taxon>
        <taxon>Microbacteriaceae</taxon>
        <taxon>Leifsonia</taxon>
    </lineage>
</organism>
<evidence type="ECO:0000313" key="4">
    <source>
        <dbReference type="Proteomes" id="UP000538196"/>
    </source>
</evidence>
<evidence type="ECO:0000256" key="2">
    <source>
        <dbReference type="SAM" id="MobiDB-lite"/>
    </source>
</evidence>
<feature type="compositionally biased region" description="Basic and acidic residues" evidence="2">
    <location>
        <begin position="81"/>
        <end position="92"/>
    </location>
</feature>
<dbReference type="Pfam" id="PF06013">
    <property type="entry name" value="WXG100"/>
    <property type="match status" value="1"/>
</dbReference>
<evidence type="ECO:0000313" key="3">
    <source>
        <dbReference type="EMBL" id="MBB2965378.1"/>
    </source>
</evidence>
<dbReference type="Gene3D" id="1.10.287.1060">
    <property type="entry name" value="ESAT-6-like"/>
    <property type="match status" value="1"/>
</dbReference>
<feature type="region of interest" description="Disordered" evidence="2">
    <location>
        <begin position="81"/>
        <end position="105"/>
    </location>
</feature>
<name>A0A7W4YGL3_LEIAQ</name>
<protein>
    <recommendedName>
        <fullName evidence="1">ESAT-6-like protein</fullName>
    </recommendedName>
</protein>
<sequence length="105" mass="11319">MVDGVISAEEGALKRGAQAVGTAKSGIDQQVKFVRGEIEQLRGFWTGEAAGAFSQLMARWDDETRKLNDVLITLEDALSGTERDQVSTEESHQQTISGLSSMMGS</sequence>
<dbReference type="SUPFAM" id="SSF140453">
    <property type="entry name" value="EsxAB dimer-like"/>
    <property type="match status" value="1"/>
</dbReference>
<dbReference type="EMBL" id="JACHVP010000001">
    <property type="protein sequence ID" value="MBB2965378.1"/>
    <property type="molecule type" value="Genomic_DNA"/>
</dbReference>
<gene>
    <name evidence="3" type="ORF">FHX33_000110</name>
</gene>
<dbReference type="AlphaFoldDB" id="A0A7W4YGL3"/>
<dbReference type="NCBIfam" id="TIGR03930">
    <property type="entry name" value="WXG100_ESAT6"/>
    <property type="match status" value="1"/>
</dbReference>
<dbReference type="Proteomes" id="UP000538196">
    <property type="component" value="Unassembled WGS sequence"/>
</dbReference>
<dbReference type="RefSeq" id="WP_021765177.1">
    <property type="nucleotide sequence ID" value="NZ_DAMDIH010000001.1"/>
</dbReference>
<comment type="caution">
    <text evidence="3">The sequence shown here is derived from an EMBL/GenBank/DDBJ whole genome shotgun (WGS) entry which is preliminary data.</text>
</comment>